<comment type="caution">
    <text evidence="1">The sequence shown here is derived from an EMBL/GenBank/DDBJ whole genome shotgun (WGS) entry which is preliminary data.</text>
</comment>
<dbReference type="STRING" id="1193011.LEP1GSC058_2511"/>
<gene>
    <name evidence="1" type="ORF">LEP1GSC058_2511</name>
</gene>
<evidence type="ECO:0000313" key="1">
    <source>
        <dbReference type="EMBL" id="EPG74520.1"/>
    </source>
</evidence>
<organism evidence="1 2">
    <name type="scientific">Leptospira fainei serovar Hurstbridge str. BUT 6</name>
    <dbReference type="NCBI Taxonomy" id="1193011"/>
    <lineage>
        <taxon>Bacteria</taxon>
        <taxon>Pseudomonadati</taxon>
        <taxon>Spirochaetota</taxon>
        <taxon>Spirochaetia</taxon>
        <taxon>Leptospirales</taxon>
        <taxon>Leptospiraceae</taxon>
        <taxon>Leptospira</taxon>
    </lineage>
</organism>
<evidence type="ECO:0000313" key="2">
    <source>
        <dbReference type="Proteomes" id="UP000014540"/>
    </source>
</evidence>
<protein>
    <submittedName>
        <fullName evidence="1">Uncharacterized protein</fullName>
    </submittedName>
</protein>
<sequence>MEYDAHQFNSKNVLLSSQNRLRFNRSSKEITFRKATRLEHSYSIRTSFRRLNESVDRSRNISTLIE</sequence>
<keyword evidence="2" id="KW-1185">Reference proteome</keyword>
<accession>S3VDI3</accession>
<proteinExistence type="predicted"/>
<dbReference type="AlphaFoldDB" id="S3VDI3"/>
<dbReference type="Proteomes" id="UP000014540">
    <property type="component" value="Unassembled WGS sequence"/>
</dbReference>
<reference evidence="1" key="1">
    <citation type="submission" date="2013-04" db="EMBL/GenBank/DDBJ databases">
        <authorList>
            <person name="Harkins D.M."/>
            <person name="Durkin A.S."/>
            <person name="Selengut J.D."/>
            <person name="Sanka R."/>
            <person name="DePew J."/>
            <person name="Purushe J."/>
            <person name="Ahmed A."/>
            <person name="van der Linden H."/>
            <person name="Goris M.G.A."/>
            <person name="Hartskeerl R.A."/>
            <person name="Vinetz J.M."/>
            <person name="Sutton G.G."/>
            <person name="Nelson W.C."/>
            <person name="Fouts D.E."/>
        </authorList>
    </citation>
    <scope>NUCLEOTIDE SEQUENCE [LARGE SCALE GENOMIC DNA]</scope>
    <source>
        <strain evidence="1">BUT 6</strain>
    </source>
</reference>
<name>S3VDI3_9LEPT</name>
<dbReference type="EMBL" id="AKWZ02000010">
    <property type="protein sequence ID" value="EPG74520.1"/>
    <property type="molecule type" value="Genomic_DNA"/>
</dbReference>